<evidence type="ECO:0000313" key="1">
    <source>
        <dbReference type="EMBL" id="ROI33825.1"/>
    </source>
</evidence>
<organism evidence="1 2">
    <name type="scientific">Anabarilius grahami</name>
    <name type="common">Kanglang fish</name>
    <name type="synonym">Barilius grahami</name>
    <dbReference type="NCBI Taxonomy" id="495550"/>
    <lineage>
        <taxon>Eukaryota</taxon>
        <taxon>Metazoa</taxon>
        <taxon>Chordata</taxon>
        <taxon>Craniata</taxon>
        <taxon>Vertebrata</taxon>
        <taxon>Euteleostomi</taxon>
        <taxon>Actinopterygii</taxon>
        <taxon>Neopterygii</taxon>
        <taxon>Teleostei</taxon>
        <taxon>Ostariophysi</taxon>
        <taxon>Cypriniformes</taxon>
        <taxon>Xenocyprididae</taxon>
        <taxon>Xenocypridinae</taxon>
        <taxon>Xenocypridinae incertae sedis</taxon>
        <taxon>Anabarilius</taxon>
    </lineage>
</organism>
<keyword evidence="2" id="KW-1185">Reference proteome</keyword>
<dbReference type="EMBL" id="RJVU01072567">
    <property type="protein sequence ID" value="ROI33825.1"/>
    <property type="molecule type" value="Genomic_DNA"/>
</dbReference>
<gene>
    <name evidence="1" type="ORF">DPX16_20339</name>
</gene>
<sequence>MEGEESRVKELDVGRLEFFGHLERVERMRCYWELKHVQLKTLEQRFQVLRQNASSVLAKAAHVSSTTHACDADAGADQ</sequence>
<dbReference type="AlphaFoldDB" id="A0A3N0XI39"/>
<reference evidence="1 2" key="1">
    <citation type="submission" date="2018-10" db="EMBL/GenBank/DDBJ databases">
        <title>Genome assembly for a Yunnan-Guizhou Plateau 3E fish, Anabarilius grahami (Regan), and its evolutionary and genetic applications.</title>
        <authorList>
            <person name="Jiang W."/>
        </authorList>
    </citation>
    <scope>NUCLEOTIDE SEQUENCE [LARGE SCALE GENOMIC DNA]</scope>
    <source>
        <strain evidence="1">AG-KIZ</strain>
        <tissue evidence="1">Muscle</tissue>
    </source>
</reference>
<dbReference type="OrthoDB" id="8875882at2759"/>
<protein>
    <submittedName>
        <fullName evidence="1">Uncharacterized protein</fullName>
    </submittedName>
</protein>
<evidence type="ECO:0000313" key="2">
    <source>
        <dbReference type="Proteomes" id="UP000281406"/>
    </source>
</evidence>
<comment type="caution">
    <text evidence="1">The sequence shown here is derived from an EMBL/GenBank/DDBJ whole genome shotgun (WGS) entry which is preliminary data.</text>
</comment>
<name>A0A3N0XI39_ANAGA</name>
<dbReference type="Proteomes" id="UP000281406">
    <property type="component" value="Unassembled WGS sequence"/>
</dbReference>
<proteinExistence type="predicted"/>
<accession>A0A3N0XI39</accession>